<organism evidence="2 3">
    <name type="scientific">Psychrobacter luti</name>
    <dbReference type="NCBI Taxonomy" id="198481"/>
    <lineage>
        <taxon>Bacteria</taxon>
        <taxon>Pseudomonadati</taxon>
        <taxon>Pseudomonadota</taxon>
        <taxon>Gammaproteobacteria</taxon>
        <taxon>Moraxellales</taxon>
        <taxon>Moraxellaceae</taxon>
        <taxon>Psychrobacter</taxon>
    </lineage>
</organism>
<reference evidence="2 3" key="1">
    <citation type="submission" date="2020-08" db="EMBL/GenBank/DDBJ databases">
        <title>Genomic Encyclopedia of Type Strains, Phase III (KMG-III): the genomes of soil and plant-associated and newly described type strains.</title>
        <authorList>
            <person name="Whitman W."/>
        </authorList>
    </citation>
    <scope>NUCLEOTIDE SEQUENCE [LARGE SCALE GENOMIC DNA]</scope>
    <source>
        <strain evidence="2 3">CECT 5885</strain>
    </source>
</reference>
<keyword evidence="3" id="KW-1185">Reference proteome</keyword>
<sequence>MSGKVIGLLFKGVNHISYGTIFIINVQYGLILRLFAAQPLTF</sequence>
<feature type="transmembrane region" description="Helical" evidence="1">
    <location>
        <begin position="16"/>
        <end position="36"/>
    </location>
</feature>
<comment type="caution">
    <text evidence="2">The sequence shown here is derived from an EMBL/GenBank/DDBJ whole genome shotgun (WGS) entry which is preliminary data.</text>
</comment>
<accession>A0A839T9Y6</accession>
<evidence type="ECO:0000256" key="1">
    <source>
        <dbReference type="SAM" id="Phobius"/>
    </source>
</evidence>
<dbReference type="EMBL" id="JACHXL010000001">
    <property type="protein sequence ID" value="MBB3106292.1"/>
    <property type="molecule type" value="Genomic_DNA"/>
</dbReference>
<keyword evidence="1" id="KW-1133">Transmembrane helix</keyword>
<evidence type="ECO:0000313" key="3">
    <source>
        <dbReference type="Proteomes" id="UP000588111"/>
    </source>
</evidence>
<keyword evidence="1" id="KW-0812">Transmembrane</keyword>
<proteinExistence type="predicted"/>
<evidence type="ECO:0000313" key="2">
    <source>
        <dbReference type="EMBL" id="MBB3106292.1"/>
    </source>
</evidence>
<dbReference type="Proteomes" id="UP000588111">
    <property type="component" value="Unassembled WGS sequence"/>
</dbReference>
<keyword evidence="1" id="KW-0472">Membrane</keyword>
<gene>
    <name evidence="2" type="ORF">FHS24_000783</name>
</gene>
<protein>
    <submittedName>
        <fullName evidence="2">Uncharacterized protein</fullName>
    </submittedName>
</protein>
<name>A0A839T9Y6_9GAMM</name>
<dbReference type="AlphaFoldDB" id="A0A839T9Y6"/>